<dbReference type="InterPro" id="IPR036770">
    <property type="entry name" value="Ankyrin_rpt-contain_sf"/>
</dbReference>
<evidence type="ECO:0000256" key="1">
    <source>
        <dbReference type="PROSITE-ProRule" id="PRU00023"/>
    </source>
</evidence>
<name>A0A4R6QK66_9BURK</name>
<dbReference type="Gene3D" id="1.25.40.20">
    <property type="entry name" value="Ankyrin repeat-containing domain"/>
    <property type="match status" value="1"/>
</dbReference>
<keyword evidence="3" id="KW-0472">Membrane</keyword>
<accession>A0A4R6QK66</accession>
<dbReference type="InParanoid" id="A0A4R6QK66"/>
<protein>
    <submittedName>
        <fullName evidence="4">Uncharacterized protein</fullName>
    </submittedName>
</protein>
<dbReference type="Proteomes" id="UP000295361">
    <property type="component" value="Unassembled WGS sequence"/>
</dbReference>
<feature type="transmembrane region" description="Helical" evidence="3">
    <location>
        <begin position="65"/>
        <end position="84"/>
    </location>
</feature>
<dbReference type="AlphaFoldDB" id="A0A4R6QK66"/>
<feature type="repeat" description="ANK" evidence="1">
    <location>
        <begin position="245"/>
        <end position="277"/>
    </location>
</feature>
<dbReference type="InterPro" id="IPR002110">
    <property type="entry name" value="Ankyrin_rpt"/>
</dbReference>
<proteinExistence type="predicted"/>
<keyword evidence="3" id="KW-0812">Transmembrane</keyword>
<evidence type="ECO:0000313" key="4">
    <source>
        <dbReference type="EMBL" id="TDP63303.1"/>
    </source>
</evidence>
<comment type="caution">
    <text evidence="4">The sequence shown here is derived from an EMBL/GenBank/DDBJ whole genome shotgun (WGS) entry which is preliminary data.</text>
</comment>
<feature type="compositionally biased region" description="Low complexity" evidence="2">
    <location>
        <begin position="108"/>
        <end position="131"/>
    </location>
</feature>
<evidence type="ECO:0000256" key="2">
    <source>
        <dbReference type="SAM" id="MobiDB-lite"/>
    </source>
</evidence>
<dbReference type="SUPFAM" id="SSF48403">
    <property type="entry name" value="Ankyrin repeat"/>
    <property type="match status" value="1"/>
</dbReference>
<evidence type="ECO:0000256" key="3">
    <source>
        <dbReference type="SAM" id="Phobius"/>
    </source>
</evidence>
<reference evidence="4 5" key="1">
    <citation type="submission" date="2019-03" db="EMBL/GenBank/DDBJ databases">
        <title>Genomic Encyclopedia of Type Strains, Phase IV (KMG-IV): sequencing the most valuable type-strain genomes for metagenomic binning, comparative biology and taxonomic classification.</title>
        <authorList>
            <person name="Goeker M."/>
        </authorList>
    </citation>
    <scope>NUCLEOTIDE SEQUENCE [LARGE SCALE GENOMIC DNA]</scope>
    <source>
        <strain evidence="4 5">DSM 16998</strain>
    </source>
</reference>
<organism evidence="4 5">
    <name type="scientific">Roseateles toxinivorans</name>
    <dbReference type="NCBI Taxonomy" id="270368"/>
    <lineage>
        <taxon>Bacteria</taxon>
        <taxon>Pseudomonadati</taxon>
        <taxon>Pseudomonadota</taxon>
        <taxon>Betaproteobacteria</taxon>
        <taxon>Burkholderiales</taxon>
        <taxon>Sphaerotilaceae</taxon>
        <taxon>Roseateles</taxon>
    </lineage>
</organism>
<dbReference type="PROSITE" id="PS50088">
    <property type="entry name" value="ANK_REPEAT"/>
    <property type="match status" value="1"/>
</dbReference>
<keyword evidence="5" id="KW-1185">Reference proteome</keyword>
<keyword evidence="3" id="KW-1133">Transmembrane helix</keyword>
<dbReference type="OrthoDB" id="9180058at2"/>
<dbReference type="RefSeq" id="WP_133702480.1">
    <property type="nucleotide sequence ID" value="NZ_SNXS01000005.1"/>
</dbReference>
<dbReference type="EMBL" id="SNXS01000005">
    <property type="protein sequence ID" value="TDP63303.1"/>
    <property type="molecule type" value="Genomic_DNA"/>
</dbReference>
<gene>
    <name evidence="4" type="ORF">DES47_105308</name>
</gene>
<sequence>MSEPEVTEVLPGPLERAYRQALETEAGLDDADRRRRRGAVLAEVAALETARRQERISAPAANRPLWLMLGGSALALVLSAGLVWQLGLDRDAEPLAGASMDGAKVAAAPTPAPEAVQAPRPVVEASPPRAAARSDSRAKTQAPEVLAAAPPVAELEPAPAAPADVTVAQAPAPATAAPTRDLAPAPAAPTAAMRRRAETLAVPSGAAALQAPPEPSWVALIRSDDRAGLRAALEAGLEVDATDALGRTPLMHAAIEARPELITELLARSASRTRVDRLGLTAEAYAARSPDARVRAALGEGR</sequence>
<feature type="region of interest" description="Disordered" evidence="2">
    <location>
        <begin position="108"/>
        <end position="145"/>
    </location>
</feature>
<keyword evidence="1" id="KW-0040">ANK repeat</keyword>
<evidence type="ECO:0000313" key="5">
    <source>
        <dbReference type="Proteomes" id="UP000295361"/>
    </source>
</evidence>